<proteinExistence type="predicted"/>
<evidence type="ECO:0000313" key="2">
    <source>
        <dbReference type="Proteomes" id="UP001152484"/>
    </source>
</evidence>
<comment type="caution">
    <text evidence="1">The sequence shown here is derived from an EMBL/GenBank/DDBJ whole genome shotgun (WGS) entry which is preliminary data.</text>
</comment>
<reference evidence="1" key="1">
    <citation type="submission" date="2022-07" db="EMBL/GenBank/DDBJ databases">
        <authorList>
            <person name="Macas J."/>
            <person name="Novak P."/>
            <person name="Neumann P."/>
        </authorList>
    </citation>
    <scope>NUCLEOTIDE SEQUENCE</scope>
</reference>
<dbReference type="AlphaFoldDB" id="A0A9P1EE42"/>
<name>A0A9P1EE42_CUSEU</name>
<protein>
    <submittedName>
        <fullName evidence="1">Uncharacterized protein</fullName>
    </submittedName>
</protein>
<evidence type="ECO:0000313" key="1">
    <source>
        <dbReference type="EMBL" id="CAH9098702.1"/>
    </source>
</evidence>
<dbReference type="EMBL" id="CAMAPE010000036">
    <property type="protein sequence ID" value="CAH9098702.1"/>
    <property type="molecule type" value="Genomic_DNA"/>
</dbReference>
<dbReference type="Proteomes" id="UP001152484">
    <property type="component" value="Unassembled WGS sequence"/>
</dbReference>
<keyword evidence="2" id="KW-1185">Reference proteome</keyword>
<gene>
    <name evidence="1" type="ORF">CEURO_LOCUS14355</name>
</gene>
<accession>A0A9P1EE42</accession>
<organism evidence="1 2">
    <name type="scientific">Cuscuta europaea</name>
    <name type="common">European dodder</name>
    <dbReference type="NCBI Taxonomy" id="41803"/>
    <lineage>
        <taxon>Eukaryota</taxon>
        <taxon>Viridiplantae</taxon>
        <taxon>Streptophyta</taxon>
        <taxon>Embryophyta</taxon>
        <taxon>Tracheophyta</taxon>
        <taxon>Spermatophyta</taxon>
        <taxon>Magnoliopsida</taxon>
        <taxon>eudicotyledons</taxon>
        <taxon>Gunneridae</taxon>
        <taxon>Pentapetalae</taxon>
        <taxon>asterids</taxon>
        <taxon>lamiids</taxon>
        <taxon>Solanales</taxon>
        <taxon>Convolvulaceae</taxon>
        <taxon>Cuscuteae</taxon>
        <taxon>Cuscuta</taxon>
        <taxon>Cuscuta subgen. Cuscuta</taxon>
    </lineage>
</organism>
<sequence>MPLIPKSSFPQSLCIDHTSASIAPAIAMKQLPAVTSIAAQLPWTQPNHHHRSCNFFPCCHGRNSTAIIAAIISSSGGGHALMIDGGWCLAGGWQTDVVV</sequence>